<keyword evidence="3" id="KW-1185">Reference proteome</keyword>
<dbReference type="InterPro" id="IPR016024">
    <property type="entry name" value="ARM-type_fold"/>
</dbReference>
<dbReference type="EMBL" id="JADSJP010000019">
    <property type="protein sequence ID" value="MBG2880070.1"/>
    <property type="molecule type" value="Genomic_DNA"/>
</dbReference>
<dbReference type="Pfam" id="PF13646">
    <property type="entry name" value="HEAT_2"/>
    <property type="match status" value="1"/>
</dbReference>
<evidence type="ECO:0000313" key="3">
    <source>
        <dbReference type="Proteomes" id="UP000614721"/>
    </source>
</evidence>
<sequence length="872" mass="100732">MTNGMNTSQKNIEKKLAKFSNDNNIYPLEVPKFTPLKDTPLPDNVYKLIVKSHELLLEEMKKKALEEKKRNKYASFTYTYAQELYTELSQYDEIRLKNIFNQLNSPNGSLNKVEKYIVTHDNIIPQLPEFTIFHLIRLHDGDTQPEYILFYALNDCNYKAVFKNVELRHIENILIQKNNPHASRAVADFFLGQCRSKYLSNPDQVWPFYYQNPKYIAEALNLIPNQSDTDNSLFNPENAFGVLEQYPIIPSQFIPKILQFALGNIKIHRINAQKLIEKLPEPLLLIKEGLSSKKENVRINAINWLVKFNNYDAIPTLISLLKTEKDGVVRTTLMTALAHFNEDISDFFDPLMLLAEAEFGLKNKIPANLVWFNFDAIPKLTWKNNKPVEPKLIQWWIILAVKLRLPAGNILLHYYINLLSLKSQQTLAQFILIEFITQDVSGQSKDETFLDSEWYDSAPISAIKEKGMLGLIFAIEGYIAVPLLQNYMRNHYERRAQIEAMIEAIGGSNDPIIIQFLLSISRRYRAASIQEKARQLITQIALRNHWSEDELADRTIPTAGLNDSGVLTLDYGERTFTAKINDKLQFVLFNPEGKVVKALPSPRVNDDSTLIKETKKYFTASKKELKQIIESQTVRLYESMCTQRQWLSADWQEFLQANPIMHKLMERLVWQELKDNKVINTFRPANDGALLNIEDEEITLQSDSSLRLAHRIFLSEEENSAWLTHFKDYKITCLFSQLEHKLPSFTLEQTKIEDKKGWLSDAYTLRSVMTKFGYQRGSIEDAGFFNCYYKYFSSLNISAIINFSSNCVPEENVAVALLELVFETGRQTGFDRHKLAINDIPLVLLAESYADYVNIADALAGFDPEWKKKLPW</sequence>
<dbReference type="Pfam" id="PF13569">
    <property type="entry name" value="DUF4132"/>
    <property type="match status" value="1"/>
</dbReference>
<gene>
    <name evidence="2" type="ORF">I4902_12415</name>
</gene>
<dbReference type="RefSeq" id="WP_196567164.1">
    <property type="nucleotide sequence ID" value="NZ_JADRYY010000012.1"/>
</dbReference>
<protein>
    <submittedName>
        <fullName evidence="2">DUF4132 domain-containing protein</fullName>
    </submittedName>
</protein>
<dbReference type="SUPFAM" id="SSF48371">
    <property type="entry name" value="ARM repeat"/>
    <property type="match status" value="2"/>
</dbReference>
<reference evidence="2 3" key="1">
    <citation type="submission" date="2020-11" db="EMBL/GenBank/DDBJ databases">
        <title>Enhanced detection system for hospital associated transmission using whole genome sequencing surveillance.</title>
        <authorList>
            <person name="Harrison L.H."/>
            <person name="Van Tyne D."/>
            <person name="Marsh J.W."/>
            <person name="Griffith M.P."/>
            <person name="Snyder D.J."/>
            <person name="Cooper V.S."/>
            <person name="Mustapha M."/>
        </authorList>
    </citation>
    <scope>NUCLEOTIDE SEQUENCE [LARGE SCALE GENOMIC DNA]</scope>
    <source>
        <strain evidence="2 3">PR00075</strain>
    </source>
</reference>
<evidence type="ECO:0000259" key="1">
    <source>
        <dbReference type="Pfam" id="PF13569"/>
    </source>
</evidence>
<evidence type="ECO:0000313" key="2">
    <source>
        <dbReference type="EMBL" id="MBG2880070.1"/>
    </source>
</evidence>
<dbReference type="Gene3D" id="1.25.10.10">
    <property type="entry name" value="Leucine-rich Repeat Variant"/>
    <property type="match status" value="1"/>
</dbReference>
<dbReference type="InterPro" id="IPR025406">
    <property type="entry name" value="DUF4132"/>
</dbReference>
<accession>A0ABS0IWX5</accession>
<proteinExistence type="predicted"/>
<name>A0ABS0IWX5_9GAMM</name>
<feature type="domain" description="DUF4132" evidence="1">
    <location>
        <begin position="593"/>
        <end position="751"/>
    </location>
</feature>
<organism evidence="2 3">
    <name type="scientific">Proteus alimentorum</name>
    <dbReference type="NCBI Taxonomy" id="1973495"/>
    <lineage>
        <taxon>Bacteria</taxon>
        <taxon>Pseudomonadati</taxon>
        <taxon>Pseudomonadota</taxon>
        <taxon>Gammaproteobacteria</taxon>
        <taxon>Enterobacterales</taxon>
        <taxon>Morganellaceae</taxon>
        <taxon>Proteus</taxon>
    </lineage>
</organism>
<comment type="caution">
    <text evidence="2">The sequence shown here is derived from an EMBL/GenBank/DDBJ whole genome shotgun (WGS) entry which is preliminary data.</text>
</comment>
<dbReference type="InterPro" id="IPR011989">
    <property type="entry name" value="ARM-like"/>
</dbReference>
<dbReference type="Proteomes" id="UP000614721">
    <property type="component" value="Unassembled WGS sequence"/>
</dbReference>